<name>A0A397TK22_9GLOM</name>
<reference evidence="1 2" key="1">
    <citation type="submission" date="2018-06" db="EMBL/GenBank/DDBJ databases">
        <title>Comparative genomics reveals the genomic features of Rhizophagus irregularis, R. cerebriforme, R. diaphanum and Gigaspora rosea, and their symbiotic lifestyle signature.</title>
        <authorList>
            <person name="Morin E."/>
            <person name="San Clemente H."/>
            <person name="Chen E.C.H."/>
            <person name="De La Providencia I."/>
            <person name="Hainaut M."/>
            <person name="Kuo A."/>
            <person name="Kohler A."/>
            <person name="Murat C."/>
            <person name="Tang N."/>
            <person name="Roy S."/>
            <person name="Loubradou J."/>
            <person name="Henrissat B."/>
            <person name="Grigoriev I.V."/>
            <person name="Corradi N."/>
            <person name="Roux C."/>
            <person name="Martin F.M."/>
        </authorList>
    </citation>
    <scope>NUCLEOTIDE SEQUENCE [LARGE SCALE GENOMIC DNA]</scope>
    <source>
        <strain evidence="1 2">DAOM 227022</strain>
    </source>
</reference>
<dbReference type="EMBL" id="QKYT01000065">
    <property type="protein sequence ID" value="RIA95224.1"/>
    <property type="molecule type" value="Genomic_DNA"/>
</dbReference>
<dbReference type="Proteomes" id="UP000265703">
    <property type="component" value="Unassembled WGS sequence"/>
</dbReference>
<gene>
    <name evidence="1" type="ORF">C1645_816953</name>
</gene>
<protein>
    <submittedName>
        <fullName evidence="1">Uncharacterized protein</fullName>
    </submittedName>
</protein>
<organism evidence="1 2">
    <name type="scientific">Glomus cerebriforme</name>
    <dbReference type="NCBI Taxonomy" id="658196"/>
    <lineage>
        <taxon>Eukaryota</taxon>
        <taxon>Fungi</taxon>
        <taxon>Fungi incertae sedis</taxon>
        <taxon>Mucoromycota</taxon>
        <taxon>Glomeromycotina</taxon>
        <taxon>Glomeromycetes</taxon>
        <taxon>Glomerales</taxon>
        <taxon>Glomeraceae</taxon>
        <taxon>Glomus</taxon>
    </lineage>
</organism>
<accession>A0A397TK22</accession>
<proteinExistence type="predicted"/>
<sequence>MALQILRLFYQEPNDTHFYHIACKMVLQDYFHSISWDDDKEVYDYEFLFQNSANIYHVTCKLLSHSSILNILNKEFYGMDFDVTDLTRKNVLLTLRQKLNLELNLEQILPWHVSQHIPDSETRLDSLNPSNENASNNVMETQANSTFADQNTQYQKLNEVSLFYQSPIESNIYHVTCKIILQESENFASDNNDHDYEFFFQESTTRYYVTCKLLSNSLIVNILNKKIYGIDFNVTDFKQRYLLTLFQKLNLKQNLKKDLPLYFSQYNISNNEALLNSSENLNFSNEDTDNIFTVDNQDSFDNSWSYDDHISQ</sequence>
<dbReference type="AlphaFoldDB" id="A0A397TK22"/>
<evidence type="ECO:0000313" key="2">
    <source>
        <dbReference type="Proteomes" id="UP000265703"/>
    </source>
</evidence>
<keyword evidence="2" id="KW-1185">Reference proteome</keyword>
<evidence type="ECO:0000313" key="1">
    <source>
        <dbReference type="EMBL" id="RIA95224.1"/>
    </source>
</evidence>
<comment type="caution">
    <text evidence="1">The sequence shown here is derived from an EMBL/GenBank/DDBJ whole genome shotgun (WGS) entry which is preliminary data.</text>
</comment>